<sequence>MNSARVSILLLINLDLAGLSQPGWQRIQSKTDLLLSRSPLQNLLSELMRCRFFHAWLVLSPGLLEGRLLYKNCLIN</sequence>
<reference evidence="3" key="1">
    <citation type="journal article" date="2015" name="PLoS Genet.">
        <title>The dynamic genome and transcriptome of the human fungal pathogen Blastomyces and close relative Emmonsia.</title>
        <authorList>
            <person name="Munoz J.F."/>
            <person name="Gauthier G.M."/>
            <person name="Desjardins C.A."/>
            <person name="Gallo J.E."/>
            <person name="Holder J."/>
            <person name="Sullivan T.D."/>
            <person name="Marty A.J."/>
            <person name="Carmen J.C."/>
            <person name="Chen Z."/>
            <person name="Ding L."/>
            <person name="Gujja S."/>
            <person name="Magrini V."/>
            <person name="Misas E."/>
            <person name="Mitreva M."/>
            <person name="Priest M."/>
            <person name="Saif S."/>
            <person name="Whiston E.A."/>
            <person name="Young S."/>
            <person name="Zeng Q."/>
            <person name="Goldman W.E."/>
            <person name="Mardis E.R."/>
            <person name="Taylor J.W."/>
            <person name="McEwen J.G."/>
            <person name="Clay O.K."/>
            <person name="Klein B.S."/>
            <person name="Cuomo C.A."/>
        </authorList>
    </citation>
    <scope>NUCLEOTIDE SEQUENCE [LARGE SCALE GENOMIC DNA]</scope>
    <source>
        <strain evidence="3">UAMH 3008</strain>
    </source>
</reference>
<proteinExistence type="predicted"/>
<dbReference type="AlphaFoldDB" id="A0A0G2HVC1"/>
<feature type="signal peptide" evidence="1">
    <location>
        <begin position="1"/>
        <end position="20"/>
    </location>
</feature>
<evidence type="ECO:0000313" key="2">
    <source>
        <dbReference type="EMBL" id="KKZ62008.1"/>
    </source>
</evidence>
<evidence type="ECO:0000313" key="3">
    <source>
        <dbReference type="Proteomes" id="UP000034164"/>
    </source>
</evidence>
<organism evidence="2 3">
    <name type="scientific">[Emmonsia] crescens</name>
    <dbReference type="NCBI Taxonomy" id="73230"/>
    <lineage>
        <taxon>Eukaryota</taxon>
        <taxon>Fungi</taxon>
        <taxon>Dikarya</taxon>
        <taxon>Ascomycota</taxon>
        <taxon>Pezizomycotina</taxon>
        <taxon>Eurotiomycetes</taxon>
        <taxon>Eurotiomycetidae</taxon>
        <taxon>Onygenales</taxon>
        <taxon>Ajellomycetaceae</taxon>
        <taxon>Emergomyces</taxon>
    </lineage>
</organism>
<gene>
    <name evidence="2" type="ORF">EMCG_03469</name>
</gene>
<evidence type="ECO:0008006" key="4">
    <source>
        <dbReference type="Google" id="ProtNLM"/>
    </source>
</evidence>
<dbReference type="Proteomes" id="UP000034164">
    <property type="component" value="Unassembled WGS sequence"/>
</dbReference>
<evidence type="ECO:0000256" key="1">
    <source>
        <dbReference type="SAM" id="SignalP"/>
    </source>
</evidence>
<dbReference type="VEuPathDB" id="FungiDB:EMCG_03469"/>
<name>A0A0G2HVC1_9EURO</name>
<comment type="caution">
    <text evidence="2">The sequence shown here is derived from an EMBL/GenBank/DDBJ whole genome shotgun (WGS) entry which is preliminary data.</text>
</comment>
<keyword evidence="1" id="KW-0732">Signal</keyword>
<dbReference type="EMBL" id="LCZI01001194">
    <property type="protein sequence ID" value="KKZ62008.1"/>
    <property type="molecule type" value="Genomic_DNA"/>
</dbReference>
<protein>
    <recommendedName>
        <fullName evidence="4">Secreted protein</fullName>
    </recommendedName>
</protein>
<feature type="chain" id="PRO_5002545311" description="Secreted protein" evidence="1">
    <location>
        <begin position="21"/>
        <end position="76"/>
    </location>
</feature>
<accession>A0A0G2HVC1</accession>